<dbReference type="STRING" id="1347342.BN863_7160"/>
<evidence type="ECO:0000256" key="1">
    <source>
        <dbReference type="PROSITE-ProRule" id="PRU00169"/>
    </source>
</evidence>
<evidence type="ECO:0000313" key="3">
    <source>
        <dbReference type="EMBL" id="CDF78428.1"/>
    </source>
</evidence>
<organism evidence="3 4">
    <name type="scientific">Formosa agariphila (strain DSM 15362 / KCTC 12365 / LMG 23005 / KMM 3901 / M-2Alg 35-1)</name>
    <dbReference type="NCBI Taxonomy" id="1347342"/>
    <lineage>
        <taxon>Bacteria</taxon>
        <taxon>Pseudomonadati</taxon>
        <taxon>Bacteroidota</taxon>
        <taxon>Flavobacteriia</taxon>
        <taxon>Flavobacteriales</taxon>
        <taxon>Flavobacteriaceae</taxon>
        <taxon>Formosa</taxon>
    </lineage>
</organism>
<accession>T2KJ15</accession>
<dbReference type="AlphaFoldDB" id="T2KJ15"/>
<dbReference type="SMART" id="SM00448">
    <property type="entry name" value="REC"/>
    <property type="match status" value="1"/>
</dbReference>
<keyword evidence="4" id="KW-1185">Reference proteome</keyword>
<dbReference type="EMBL" id="HG315671">
    <property type="protein sequence ID" value="CDF78428.1"/>
    <property type="molecule type" value="Genomic_DNA"/>
</dbReference>
<evidence type="ECO:0000259" key="2">
    <source>
        <dbReference type="PROSITE" id="PS50110"/>
    </source>
</evidence>
<dbReference type="PROSITE" id="PS50110">
    <property type="entry name" value="RESPONSE_REGULATORY"/>
    <property type="match status" value="1"/>
</dbReference>
<dbReference type="RefSeq" id="WP_051774469.1">
    <property type="nucleotide sequence ID" value="NZ_HG315671.1"/>
</dbReference>
<dbReference type="HOGENOM" id="CLU_000445_69_17_10"/>
<name>T2KJ15_FORAG</name>
<dbReference type="InterPro" id="IPR011006">
    <property type="entry name" value="CheY-like_superfamily"/>
</dbReference>
<dbReference type="OrthoDB" id="7631574at2"/>
<keyword evidence="1" id="KW-0597">Phosphoprotein</keyword>
<feature type="domain" description="Response regulatory" evidence="2">
    <location>
        <begin position="7"/>
        <end position="128"/>
    </location>
</feature>
<dbReference type="InterPro" id="IPR052893">
    <property type="entry name" value="TCS_response_regulator"/>
</dbReference>
<dbReference type="PANTHER" id="PTHR44520:SF1">
    <property type="entry name" value="TWO-COMPONENT SYSTEM REGULATORY PROTEIN"/>
    <property type="match status" value="1"/>
</dbReference>
<evidence type="ECO:0000313" key="4">
    <source>
        <dbReference type="Proteomes" id="UP000016160"/>
    </source>
</evidence>
<dbReference type="InterPro" id="IPR001789">
    <property type="entry name" value="Sig_transdc_resp-reg_receiver"/>
</dbReference>
<reference evidence="3 4" key="1">
    <citation type="journal article" date="2013" name="Appl. Environ. Microbiol.">
        <title>The genome of the alga-associated marine flavobacterium Formosa agariphila KMM 3901T reveals a broad potential for degradation of algal polysaccharides.</title>
        <authorList>
            <person name="Mann A.J."/>
            <person name="Hahnke R.L."/>
            <person name="Huang S."/>
            <person name="Werner J."/>
            <person name="Xing P."/>
            <person name="Barbeyron T."/>
            <person name="Huettel B."/>
            <person name="Stueber K."/>
            <person name="Reinhardt R."/>
            <person name="Harder J."/>
            <person name="Gloeckner F.O."/>
            <person name="Amann R.I."/>
            <person name="Teeling H."/>
        </authorList>
    </citation>
    <scope>NUCLEOTIDE SEQUENCE [LARGE SCALE GENOMIC DNA]</scope>
    <source>
        <strain evidence="4">DSM 15362 / KCTC 12365 / LMG 23005 / KMM 3901</strain>
    </source>
</reference>
<dbReference type="Gene3D" id="3.40.50.2300">
    <property type="match status" value="1"/>
</dbReference>
<dbReference type="eggNOG" id="COG2197">
    <property type="taxonomic scope" value="Bacteria"/>
</dbReference>
<dbReference type="Proteomes" id="UP000016160">
    <property type="component" value="Chromosome"/>
</dbReference>
<gene>
    <name evidence="3" type="ORF">BN863_7160</name>
</gene>
<sequence length="149" mass="17121">MFEEPLLIYLADDDAEDRELVVDVFKDIRPSISITEFDNGVTLMDNLLNPAKPLPQAIYLDLNMPLMNGIECLHDIKDEKKLRDIPIFIYSNNLETTKIEALQEKGANLYIVKPNSFQNLKVLLSKSLLYLESIKADPTFPWEFVMTVD</sequence>
<dbReference type="PANTHER" id="PTHR44520">
    <property type="entry name" value="RESPONSE REGULATOR RCP1-RELATED"/>
    <property type="match status" value="1"/>
</dbReference>
<feature type="modified residue" description="4-aspartylphosphate" evidence="1">
    <location>
        <position position="61"/>
    </location>
</feature>
<dbReference type="GO" id="GO:0000160">
    <property type="term" value="P:phosphorelay signal transduction system"/>
    <property type="evidence" value="ECO:0007669"/>
    <property type="project" value="InterPro"/>
</dbReference>
<protein>
    <submittedName>
        <fullName evidence="3">Response regulator receiver protein</fullName>
    </submittedName>
</protein>
<proteinExistence type="predicted"/>
<dbReference type="PATRIC" id="fig|1347342.6.peg.721"/>
<dbReference type="Pfam" id="PF00072">
    <property type="entry name" value="Response_reg"/>
    <property type="match status" value="1"/>
</dbReference>
<dbReference type="SUPFAM" id="SSF52172">
    <property type="entry name" value="CheY-like"/>
    <property type="match status" value="1"/>
</dbReference>